<proteinExistence type="predicted"/>
<name>A0ABW3GKV9_9FLAO</name>
<accession>A0ABW3GKV9</accession>
<reference evidence="4" key="1">
    <citation type="journal article" date="2019" name="Int. J. Syst. Evol. Microbiol.">
        <title>The Global Catalogue of Microorganisms (GCM) 10K type strain sequencing project: providing services to taxonomists for standard genome sequencing and annotation.</title>
        <authorList>
            <consortium name="The Broad Institute Genomics Platform"/>
            <consortium name="The Broad Institute Genome Sequencing Center for Infectious Disease"/>
            <person name="Wu L."/>
            <person name="Ma J."/>
        </authorList>
    </citation>
    <scope>NUCLEOTIDE SEQUENCE [LARGE SCALE GENOMIC DNA]</scope>
    <source>
        <strain evidence="4">CCUG 56752</strain>
    </source>
</reference>
<sequence>MKKFKSAKDTSSKAIILGFSLLFMILIGESFLFVDFSVTYIIVFDSVMLFIWLLILWIYFDTSYKIKNRKLIIRSGPFYSKIKINCIKKIIVGKTSSSGSQLATARKGLVIYNNKDKETYISPKDNAEFVDYIIDIKPSIEIEKYERHILK</sequence>
<dbReference type="EMBL" id="JBHTIV010000002">
    <property type="protein sequence ID" value="MFD0931033.1"/>
    <property type="molecule type" value="Genomic_DNA"/>
</dbReference>
<dbReference type="Pfam" id="PF06713">
    <property type="entry name" value="bPH_4"/>
    <property type="match status" value="1"/>
</dbReference>
<feature type="transmembrane region" description="Helical" evidence="1">
    <location>
        <begin position="12"/>
        <end position="34"/>
    </location>
</feature>
<comment type="caution">
    <text evidence="3">The sequence shown here is derived from an EMBL/GenBank/DDBJ whole genome shotgun (WGS) entry which is preliminary data.</text>
</comment>
<evidence type="ECO:0000259" key="2">
    <source>
        <dbReference type="Pfam" id="PF06713"/>
    </source>
</evidence>
<keyword evidence="4" id="KW-1185">Reference proteome</keyword>
<keyword evidence="1" id="KW-1133">Transmembrane helix</keyword>
<gene>
    <name evidence="3" type="ORF">ACFQ0R_00330</name>
</gene>
<dbReference type="InterPro" id="IPR009589">
    <property type="entry name" value="PH_YyaB-like"/>
</dbReference>
<keyword evidence="1" id="KW-0812">Transmembrane</keyword>
<evidence type="ECO:0000256" key="1">
    <source>
        <dbReference type="SAM" id="Phobius"/>
    </source>
</evidence>
<evidence type="ECO:0000313" key="3">
    <source>
        <dbReference type="EMBL" id="MFD0931033.1"/>
    </source>
</evidence>
<dbReference type="RefSeq" id="WP_379656375.1">
    <property type="nucleotide sequence ID" value="NZ_JBHTIV010000002.1"/>
</dbReference>
<organism evidence="3 4">
    <name type="scientific">Psychroflexus salinarum</name>
    <dbReference type="NCBI Taxonomy" id="546024"/>
    <lineage>
        <taxon>Bacteria</taxon>
        <taxon>Pseudomonadati</taxon>
        <taxon>Bacteroidota</taxon>
        <taxon>Flavobacteriia</taxon>
        <taxon>Flavobacteriales</taxon>
        <taxon>Flavobacteriaceae</taxon>
        <taxon>Psychroflexus</taxon>
    </lineage>
</organism>
<feature type="domain" description="Uncharacterized protein YyaB-like PH" evidence="2">
    <location>
        <begin position="62"/>
        <end position="133"/>
    </location>
</feature>
<keyword evidence="1" id="KW-0472">Membrane</keyword>
<protein>
    <submittedName>
        <fullName evidence="3">PH domain-containing protein</fullName>
    </submittedName>
</protein>
<feature type="transmembrane region" description="Helical" evidence="1">
    <location>
        <begin position="40"/>
        <end position="60"/>
    </location>
</feature>
<dbReference type="Proteomes" id="UP001597049">
    <property type="component" value="Unassembled WGS sequence"/>
</dbReference>
<evidence type="ECO:0000313" key="4">
    <source>
        <dbReference type="Proteomes" id="UP001597049"/>
    </source>
</evidence>